<accession>A0A0H4PJ53</accession>
<dbReference type="Pfam" id="PF13810">
    <property type="entry name" value="DUF4185"/>
    <property type="match status" value="1"/>
</dbReference>
<dbReference type="KEGG" id="camu:CA2015_3683"/>
<dbReference type="InterPro" id="IPR025442">
    <property type="entry name" value="DUF4185"/>
</dbReference>
<protein>
    <recommendedName>
        <fullName evidence="1">DUF4185 domain-containing protein</fullName>
    </recommendedName>
</protein>
<gene>
    <name evidence="2" type="ORF">CA2015_3683</name>
</gene>
<dbReference type="STRING" id="320787.CA2015_3683"/>
<evidence type="ECO:0000313" key="3">
    <source>
        <dbReference type="Proteomes" id="UP000036520"/>
    </source>
</evidence>
<evidence type="ECO:0000259" key="1">
    <source>
        <dbReference type="Pfam" id="PF13810"/>
    </source>
</evidence>
<keyword evidence="3" id="KW-1185">Reference proteome</keyword>
<dbReference type="Proteomes" id="UP000036520">
    <property type="component" value="Chromosome"/>
</dbReference>
<dbReference type="PATRIC" id="fig|320787.5.peg.4030"/>
<organism evidence="2 3">
    <name type="scientific">Cyclobacterium amurskyense</name>
    <dbReference type="NCBI Taxonomy" id="320787"/>
    <lineage>
        <taxon>Bacteria</taxon>
        <taxon>Pseudomonadati</taxon>
        <taxon>Bacteroidota</taxon>
        <taxon>Cytophagia</taxon>
        <taxon>Cytophagales</taxon>
        <taxon>Cyclobacteriaceae</taxon>
        <taxon>Cyclobacterium</taxon>
    </lineage>
</organism>
<name>A0A0H4PJ53_9BACT</name>
<dbReference type="RefSeq" id="WP_053086707.1">
    <property type="nucleotide sequence ID" value="NZ_CAXBGM010000149.1"/>
</dbReference>
<dbReference type="EMBL" id="CP012040">
    <property type="protein sequence ID" value="AKP53060.1"/>
    <property type="molecule type" value="Genomic_DNA"/>
</dbReference>
<evidence type="ECO:0000313" key="2">
    <source>
        <dbReference type="EMBL" id="AKP53060.1"/>
    </source>
</evidence>
<dbReference type="AlphaFoldDB" id="A0A0H4PJ53"/>
<proteinExistence type="predicted"/>
<sequence length="417" mass="46622">MNFSKKIFDLVFDFRKFEFSGIFLLLMAFSLLMTACAVYKVKIKLAPPSISEIKYSVSEAADWNDLFIRNNGWFGGDGIFTLSLDGLDSVNTAAESQTLVLFSDSLIGEIKDGKVDSTFQMINNSVAIIKGAAPLDTAVSFHWDEDENGMPRSIFIPNTVASKPGEYFWLGDGFVNDEKRNDIYLFGYRIQTTDAEVFPFKEVGNVLIVIPEGSKPPFSDHRQIDTPFYMEGSPEATGSFGAGVLVNTHSSGAVNPDGFVYIYGVKGVKKEVLVARVRPKDIEKFASWRFWDGVDWQKEMLKASPIADRASNELSVTPLKDGRYAMVFQKDAIGTEVGLRLGLSPVGPFGPIIPVWDAADDLKDGIQLISYNAKAHPHLSRQNELLISYNINSFDFFPAIKKQPHLYRPRFIRLKFE</sequence>
<feature type="domain" description="DUF4185" evidence="1">
    <location>
        <begin position="250"/>
        <end position="350"/>
    </location>
</feature>
<reference evidence="2 3" key="1">
    <citation type="submission" date="2015-07" db="EMBL/GenBank/DDBJ databases">
        <authorList>
            <person name="Kim K.M."/>
        </authorList>
    </citation>
    <scope>NUCLEOTIDE SEQUENCE [LARGE SCALE GENOMIC DNA]</scope>
    <source>
        <strain evidence="2 3">KCTC 12363</strain>
    </source>
</reference>